<dbReference type="PANTHER" id="PTHR46825">
    <property type="entry name" value="D-ALANYL-D-ALANINE-CARBOXYPEPTIDASE/ENDOPEPTIDASE AMPH"/>
    <property type="match status" value="1"/>
</dbReference>
<sequence>MGGGWKRPAGILALALAVALAPLPPASAQDAVIASDAAVPPALAGFDAFVEKTRETFDVPGIAVAIVQDGEIVLERGYGLRDLETRTPVGPHTLFAIASNTKAFTSASLSILADEGELSLDDRVIDHLPWFRMADPYITREMRIRDLLAHRSGLGLGAGDLLYWPTTDYSTEEVARRLREVPIDGSFRGQYAYDNILYGVAQLVIEAASGQSYGQFLQQRILGPLGMEATRFNSDALRAGDEVATGYAKADFKDLQPAPRMAWANVSGAGGLYSSVHDMSLWMRLQLAGGTYRDAAGSEQRLFSEKRQQAMWTVVTPRAVGKAPVPELQAAMPNFSGYGEGWNLSDYRGEKLVWHTGGWPGMVSRLTLVPERDIGIVVLTNAEVGSAFQAVTLRALDAMLGAPASDWNAAFAAALAKDRDEAAEDWKKHLAARDAGSRPSLPLAGYAATYRDRWYGDVAIEQVDDRLRMRFLHTPALRGSLEHWQHDTFIVRWDERWLNADAFVSFALDPDGKIREARMEAISPLTDFSFDFHHLRLVPPAEKQTD</sequence>
<keyword evidence="4" id="KW-0378">Hydrolase</keyword>
<dbReference type="Pfam" id="PF00144">
    <property type="entry name" value="Beta-lactamase"/>
    <property type="match status" value="1"/>
</dbReference>
<dbReference type="InterPro" id="IPR021860">
    <property type="entry name" value="Peptidase_S12_Pab87-rel_C"/>
</dbReference>
<reference evidence="5" key="1">
    <citation type="submission" date="2022-01" db="EMBL/GenBank/DDBJ databases">
        <title>Lysobacter chinensis sp. nov., a bacterium isolated from cow dung compost.</title>
        <authorList>
            <person name="Zhou L.Y."/>
        </authorList>
    </citation>
    <scope>NUCLEOTIDE SEQUENCE [LARGE SCALE GENOMIC DNA]</scope>
    <source>
        <strain evidence="5">TLK-CK17</strain>
    </source>
</reference>
<protein>
    <submittedName>
        <fullName evidence="4">Serine hydrolase</fullName>
    </submittedName>
</protein>
<keyword evidence="1" id="KW-0732">Signal</keyword>
<keyword evidence="5" id="KW-1185">Reference proteome</keyword>
<dbReference type="GO" id="GO:0016787">
    <property type="term" value="F:hydrolase activity"/>
    <property type="evidence" value="ECO:0007669"/>
    <property type="project" value="UniProtKB-KW"/>
</dbReference>
<evidence type="ECO:0000256" key="1">
    <source>
        <dbReference type="SAM" id="SignalP"/>
    </source>
</evidence>
<evidence type="ECO:0000259" key="3">
    <source>
        <dbReference type="Pfam" id="PF11954"/>
    </source>
</evidence>
<dbReference type="SUPFAM" id="SSF56601">
    <property type="entry name" value="beta-lactamase/transpeptidase-like"/>
    <property type="match status" value="1"/>
</dbReference>
<dbReference type="Gene3D" id="3.40.710.10">
    <property type="entry name" value="DD-peptidase/beta-lactamase superfamily"/>
    <property type="match status" value="1"/>
</dbReference>
<dbReference type="Gene3D" id="2.40.128.600">
    <property type="match status" value="1"/>
</dbReference>
<dbReference type="Pfam" id="PF11954">
    <property type="entry name" value="DUF3471"/>
    <property type="match status" value="1"/>
</dbReference>
<evidence type="ECO:0000313" key="5">
    <source>
        <dbReference type="Proteomes" id="UP001430796"/>
    </source>
</evidence>
<dbReference type="PANTHER" id="PTHR46825:SF15">
    <property type="entry name" value="BETA-LACTAMASE-RELATED DOMAIN-CONTAINING PROTEIN"/>
    <property type="match status" value="1"/>
</dbReference>
<gene>
    <name evidence="4" type="ORF">L3V18_02500</name>
</gene>
<feature type="domain" description="Peptidase S12 Pab87-related C-terminal" evidence="3">
    <location>
        <begin position="433"/>
        <end position="537"/>
    </location>
</feature>
<dbReference type="EMBL" id="JAKJPO010000001">
    <property type="protein sequence ID" value="MCF7220662.1"/>
    <property type="molecule type" value="Genomic_DNA"/>
</dbReference>
<organism evidence="4 5">
    <name type="scientific">Marilutibacter chinensis</name>
    <dbReference type="NCBI Taxonomy" id="2912247"/>
    <lineage>
        <taxon>Bacteria</taxon>
        <taxon>Pseudomonadati</taxon>
        <taxon>Pseudomonadota</taxon>
        <taxon>Gammaproteobacteria</taxon>
        <taxon>Lysobacterales</taxon>
        <taxon>Lysobacteraceae</taxon>
        <taxon>Marilutibacter</taxon>
    </lineage>
</organism>
<comment type="caution">
    <text evidence="4">The sequence shown here is derived from an EMBL/GenBank/DDBJ whole genome shotgun (WGS) entry which is preliminary data.</text>
</comment>
<dbReference type="Proteomes" id="UP001430796">
    <property type="component" value="Unassembled WGS sequence"/>
</dbReference>
<reference evidence="4 5" key="2">
    <citation type="submission" date="2022-01" db="EMBL/GenBank/DDBJ databases">
        <title>Lysobacter chinensis sp. nov., a bacterium isolated from cow dung compost.</title>
        <authorList>
            <person name="Liu Y."/>
        </authorList>
    </citation>
    <scope>NUCLEOTIDE SEQUENCE [LARGE SCALE GENOMIC DNA]</scope>
    <source>
        <strain evidence="4 5">TLK-CK17</strain>
    </source>
</reference>
<reference evidence="4 5" key="3">
    <citation type="submission" date="2022-01" db="EMBL/GenBank/DDBJ databases">
        <authorList>
            <person name="Zhou L.Y."/>
        </authorList>
    </citation>
    <scope>NUCLEOTIDE SEQUENCE [LARGE SCALE GENOMIC DNA]</scope>
    <source>
        <strain evidence="4 5">TLK-CK17</strain>
    </source>
</reference>
<dbReference type="InterPro" id="IPR050491">
    <property type="entry name" value="AmpC-like"/>
</dbReference>
<dbReference type="InterPro" id="IPR001466">
    <property type="entry name" value="Beta-lactam-related"/>
</dbReference>
<accession>A0ABS9HQS4</accession>
<feature type="signal peptide" evidence="1">
    <location>
        <begin position="1"/>
        <end position="28"/>
    </location>
</feature>
<dbReference type="InterPro" id="IPR012338">
    <property type="entry name" value="Beta-lactam/transpept-like"/>
</dbReference>
<proteinExistence type="predicted"/>
<evidence type="ECO:0000313" key="4">
    <source>
        <dbReference type="EMBL" id="MCF7220662.1"/>
    </source>
</evidence>
<evidence type="ECO:0000259" key="2">
    <source>
        <dbReference type="Pfam" id="PF00144"/>
    </source>
</evidence>
<dbReference type="RefSeq" id="WP_237053016.1">
    <property type="nucleotide sequence ID" value="NZ_JAKJPO010000001.1"/>
</dbReference>
<name>A0ABS9HQS4_9GAMM</name>
<feature type="domain" description="Beta-lactamase-related" evidence="2">
    <location>
        <begin position="46"/>
        <end position="388"/>
    </location>
</feature>
<feature type="chain" id="PRO_5045797883" evidence="1">
    <location>
        <begin position="29"/>
        <end position="546"/>
    </location>
</feature>